<comment type="caution">
    <text evidence="1">The sequence shown here is derived from an EMBL/GenBank/DDBJ whole genome shotgun (WGS) entry which is preliminary data.</text>
</comment>
<reference evidence="1" key="1">
    <citation type="submission" date="2020-08" db="EMBL/GenBank/DDBJ databases">
        <title>Genome public.</title>
        <authorList>
            <person name="Liu C."/>
            <person name="Sun Q."/>
        </authorList>
    </citation>
    <scope>NUCLEOTIDE SEQUENCE</scope>
    <source>
        <strain evidence="1">NSJ-12</strain>
    </source>
</reference>
<protein>
    <submittedName>
        <fullName evidence="1">Stage III sporulation protein AB</fullName>
    </submittedName>
</protein>
<dbReference type="PIRSF" id="PIRSF021435">
    <property type="entry name" value="SpoIIIAB"/>
    <property type="match status" value="1"/>
</dbReference>
<accession>A0A926EHH9</accession>
<organism evidence="1 2">
    <name type="scientific">Zhenhengia yiwuensis</name>
    <dbReference type="NCBI Taxonomy" id="2763666"/>
    <lineage>
        <taxon>Bacteria</taxon>
        <taxon>Bacillati</taxon>
        <taxon>Bacillota</taxon>
        <taxon>Clostridia</taxon>
        <taxon>Lachnospirales</taxon>
        <taxon>Lachnospiraceae</taxon>
        <taxon>Zhenhengia</taxon>
    </lineage>
</organism>
<sequence length="172" mass="19572">MLKILGILMVFTGCSLTGIMIDLNYRKRVKELEELIYALECLKGEISYKLSPLQEASAIIGQQMRYGIGEIFTTFAGHLNEKSIDDVYTLWQKSLTSTAYSLHFNEDDYNKLDEFGRGLGYLDKHMQEVNIELYLSKFKNILDKALKEQEKSSKLRTGMGILIGACISILII</sequence>
<gene>
    <name evidence="1" type="ORF">H8718_02055</name>
</gene>
<keyword evidence="2" id="KW-1185">Reference proteome</keyword>
<dbReference type="InterPro" id="IPR014198">
    <property type="entry name" value="Spore_III_AB"/>
</dbReference>
<dbReference type="AlphaFoldDB" id="A0A926EHH9"/>
<dbReference type="RefSeq" id="WP_249331342.1">
    <property type="nucleotide sequence ID" value="NZ_JACRSY010000002.1"/>
</dbReference>
<proteinExistence type="predicted"/>
<dbReference type="Pfam" id="PF09548">
    <property type="entry name" value="Spore_III_AB"/>
    <property type="match status" value="1"/>
</dbReference>
<evidence type="ECO:0000313" key="2">
    <source>
        <dbReference type="Proteomes" id="UP000655830"/>
    </source>
</evidence>
<dbReference type="EMBL" id="JACRSY010000002">
    <property type="protein sequence ID" value="MBC8578327.1"/>
    <property type="molecule type" value="Genomic_DNA"/>
</dbReference>
<dbReference type="Proteomes" id="UP000655830">
    <property type="component" value="Unassembled WGS sequence"/>
</dbReference>
<name>A0A926EHH9_9FIRM</name>
<evidence type="ECO:0000313" key="1">
    <source>
        <dbReference type="EMBL" id="MBC8578327.1"/>
    </source>
</evidence>